<gene>
    <name evidence="2" type="ORF">A3843_04580</name>
</gene>
<evidence type="ECO:0000313" key="2">
    <source>
        <dbReference type="EMBL" id="OKL45170.1"/>
    </source>
</evidence>
<evidence type="ECO:0008006" key="4">
    <source>
        <dbReference type="Google" id="ProtNLM"/>
    </source>
</evidence>
<keyword evidence="1" id="KW-0812">Transmembrane</keyword>
<accession>A0A1U7JKA1</accession>
<dbReference type="EMBL" id="LVVZ01000006">
    <property type="protein sequence ID" value="OKL45170.1"/>
    <property type="molecule type" value="Genomic_DNA"/>
</dbReference>
<feature type="transmembrane region" description="Helical" evidence="1">
    <location>
        <begin position="114"/>
        <end position="134"/>
    </location>
</feature>
<feature type="transmembrane region" description="Helical" evidence="1">
    <location>
        <begin position="141"/>
        <end position="161"/>
    </location>
</feature>
<dbReference type="InterPro" id="IPR018723">
    <property type="entry name" value="DUF2254_membrane"/>
</dbReference>
<dbReference type="Pfam" id="PF10011">
    <property type="entry name" value="DUF2254"/>
    <property type="match status" value="1"/>
</dbReference>
<keyword evidence="3" id="KW-1185">Reference proteome</keyword>
<comment type="caution">
    <text evidence="2">The sequence shown here is derived from an EMBL/GenBank/DDBJ whole genome shotgun (WGS) entry which is preliminary data.</text>
</comment>
<feature type="transmembrane region" description="Helical" evidence="1">
    <location>
        <begin position="20"/>
        <end position="47"/>
    </location>
</feature>
<dbReference type="Proteomes" id="UP000185783">
    <property type="component" value="Unassembled WGS sequence"/>
</dbReference>
<reference evidence="2 3" key="1">
    <citation type="submission" date="2016-03" db="EMBL/GenBank/DDBJ databases">
        <title>Genome sequence of Nesiotobacter sp. nov., a moderately halophilic alphaproteobacterium isolated from the Yellow Sea, China.</title>
        <authorList>
            <person name="Zhang G."/>
            <person name="Zhang R."/>
        </authorList>
    </citation>
    <scope>NUCLEOTIDE SEQUENCE [LARGE SCALE GENOMIC DNA]</scope>
    <source>
        <strain evidence="2 3">WB1-6</strain>
    </source>
</reference>
<proteinExistence type="predicted"/>
<dbReference type="AlphaFoldDB" id="A0A1U7JKA1"/>
<evidence type="ECO:0000313" key="3">
    <source>
        <dbReference type="Proteomes" id="UP000185783"/>
    </source>
</evidence>
<organism evidence="2 3">
    <name type="scientific">Pseudovibrio exalbescens</name>
    <dbReference type="NCBI Taxonomy" id="197461"/>
    <lineage>
        <taxon>Bacteria</taxon>
        <taxon>Pseudomonadati</taxon>
        <taxon>Pseudomonadota</taxon>
        <taxon>Alphaproteobacteria</taxon>
        <taxon>Hyphomicrobiales</taxon>
        <taxon>Stappiaceae</taxon>
        <taxon>Pseudovibrio</taxon>
    </lineage>
</organism>
<sequence>MSTLSPSFATLTKLKLVLSGFLLLPSLIALVGILLAFITVAIDRAFVSQVPAEQLGLLGLGVSGARSVLSTISGAMMTVLSLVYSLTLVVFTLAAGNIGPRLLTSFSQNRVSQVTIGMLGATFLYALFVLYMLVEHDEPRISTIVAIFLAAASFFCLVYFVHDVSQQIMVDNAIGRTQRAFRREIDRILLEEPAESEEEDRRIPRGEGTSIVADAEGYITGVDIERLLQIATENDCFIEMKVSPGDFVFPRTRISVQYGAEDKLAQKVRSCLLLADARAPEGDLRFHVYLSVEIALRALSAGVNDAYTAISAIDHLCASLSIMMQRGVPSSLACDNEGTPRVWCCLINLEDTVSEALHILRRAANTNFQVQLHLVKTIGKMLETTPSYYQKHLHEHLLAIASSAKNEIKIPLDRREMAEQLNLARGKSLYRS</sequence>
<feature type="transmembrane region" description="Helical" evidence="1">
    <location>
        <begin position="68"/>
        <end position="94"/>
    </location>
</feature>
<dbReference type="RefSeq" id="WP_028482355.1">
    <property type="nucleotide sequence ID" value="NZ_LVVZ01000006.1"/>
</dbReference>
<keyword evidence="1" id="KW-1133">Transmembrane helix</keyword>
<name>A0A1U7JKA1_9HYPH</name>
<dbReference type="STRING" id="197461.A3843_04580"/>
<keyword evidence="1" id="KW-0472">Membrane</keyword>
<evidence type="ECO:0000256" key="1">
    <source>
        <dbReference type="SAM" id="Phobius"/>
    </source>
</evidence>
<protein>
    <recommendedName>
        <fullName evidence="4">DUF2254 domain-containing protein</fullName>
    </recommendedName>
</protein>